<evidence type="ECO:0000313" key="2">
    <source>
        <dbReference type="EMBL" id="NRS93302.1"/>
    </source>
</evidence>
<dbReference type="EMBL" id="JABSNO010000019">
    <property type="protein sequence ID" value="NRS93302.1"/>
    <property type="molecule type" value="Genomic_DNA"/>
</dbReference>
<dbReference type="RefSeq" id="WP_173779873.1">
    <property type="nucleotide sequence ID" value="NZ_JABSNO010000019.1"/>
</dbReference>
<evidence type="ECO:0000256" key="1">
    <source>
        <dbReference type="SAM" id="SignalP"/>
    </source>
</evidence>
<organism evidence="2 3">
    <name type="scientific">Frigoriflavimonas asaccharolytica</name>
    <dbReference type="NCBI Taxonomy" id="2735899"/>
    <lineage>
        <taxon>Bacteria</taxon>
        <taxon>Pseudomonadati</taxon>
        <taxon>Bacteroidota</taxon>
        <taxon>Flavobacteriia</taxon>
        <taxon>Flavobacteriales</taxon>
        <taxon>Weeksellaceae</taxon>
        <taxon>Frigoriflavimonas</taxon>
    </lineage>
</organism>
<evidence type="ECO:0000313" key="3">
    <source>
        <dbReference type="Proteomes" id="UP000610746"/>
    </source>
</evidence>
<keyword evidence="1" id="KW-0732">Signal</keyword>
<proteinExistence type="predicted"/>
<protein>
    <recommendedName>
        <fullName evidence="4">Nuclear transport factor 2 family protein</fullName>
    </recommendedName>
</protein>
<sequence length="139" mass="16469">MKTILNTLLLIILNFTGTFNAQKTPLDTLNYLKQFEINKAQYINKPLSILLNNMTAIKPKTHWGDSNPNNKNAVVSTMFNFCEKYYTFNNAITMRITWDISFPRSEVEFPQNNNNFYYTNEEKLFYQDKIVKDISVYRR</sequence>
<reference evidence="2" key="1">
    <citation type="submission" date="2020-05" db="EMBL/GenBank/DDBJ databases">
        <title>Genomic Encyclopedia of Type Strains, Phase IV (KMG-V): Genome sequencing to study the core and pangenomes of soil and plant-associated prokaryotes.</title>
        <authorList>
            <person name="Whitman W."/>
        </authorList>
    </citation>
    <scope>NUCLEOTIDE SEQUENCE</scope>
    <source>
        <strain evidence="2">16F</strain>
    </source>
</reference>
<accession>A0A8J8K9Q2</accession>
<comment type="caution">
    <text evidence="2">The sequence shown here is derived from an EMBL/GenBank/DDBJ whole genome shotgun (WGS) entry which is preliminary data.</text>
</comment>
<dbReference type="AlphaFoldDB" id="A0A8J8K9Q2"/>
<feature type="chain" id="PRO_5035209833" description="Nuclear transport factor 2 family protein" evidence="1">
    <location>
        <begin position="22"/>
        <end position="139"/>
    </location>
</feature>
<keyword evidence="3" id="KW-1185">Reference proteome</keyword>
<feature type="signal peptide" evidence="1">
    <location>
        <begin position="1"/>
        <end position="21"/>
    </location>
</feature>
<name>A0A8J8K9Q2_9FLAO</name>
<gene>
    <name evidence="2" type="ORF">HNQ03_002389</name>
</gene>
<evidence type="ECO:0008006" key="4">
    <source>
        <dbReference type="Google" id="ProtNLM"/>
    </source>
</evidence>
<dbReference type="Proteomes" id="UP000610746">
    <property type="component" value="Unassembled WGS sequence"/>
</dbReference>